<evidence type="ECO:0000256" key="1">
    <source>
        <dbReference type="ARBA" id="ARBA00022723"/>
    </source>
</evidence>
<dbReference type="GO" id="GO:0008270">
    <property type="term" value="F:zinc ion binding"/>
    <property type="evidence" value="ECO:0007669"/>
    <property type="project" value="InterPro"/>
</dbReference>
<dbReference type="GO" id="GO:0000981">
    <property type="term" value="F:DNA-binding transcription factor activity, RNA polymerase II-specific"/>
    <property type="evidence" value="ECO:0007669"/>
    <property type="project" value="InterPro"/>
</dbReference>
<evidence type="ECO:0000313" key="6">
    <source>
        <dbReference type="Proteomes" id="UP000799757"/>
    </source>
</evidence>
<dbReference type="GO" id="GO:0003677">
    <property type="term" value="F:DNA binding"/>
    <property type="evidence" value="ECO:0007669"/>
    <property type="project" value="InterPro"/>
</dbReference>
<gene>
    <name evidence="5" type="ORF">K505DRAFT_406412</name>
</gene>
<feature type="region of interest" description="Disordered" evidence="3">
    <location>
        <begin position="70"/>
        <end position="106"/>
    </location>
</feature>
<dbReference type="PANTHER" id="PTHR46910:SF8">
    <property type="entry name" value="ZN(II)2CYS6 TRANSCRIPTION FACTOR (EUROFUNG)"/>
    <property type="match status" value="1"/>
</dbReference>
<dbReference type="SUPFAM" id="SSF57701">
    <property type="entry name" value="Zn2/Cys6 DNA-binding domain"/>
    <property type="match status" value="1"/>
</dbReference>
<reference evidence="5" key="1">
    <citation type="journal article" date="2020" name="Stud. Mycol.">
        <title>101 Dothideomycetes genomes: a test case for predicting lifestyles and emergence of pathogens.</title>
        <authorList>
            <person name="Haridas S."/>
            <person name="Albert R."/>
            <person name="Binder M."/>
            <person name="Bloem J."/>
            <person name="Labutti K."/>
            <person name="Salamov A."/>
            <person name="Andreopoulos B."/>
            <person name="Baker S."/>
            <person name="Barry K."/>
            <person name="Bills G."/>
            <person name="Bluhm B."/>
            <person name="Cannon C."/>
            <person name="Castanera R."/>
            <person name="Culley D."/>
            <person name="Daum C."/>
            <person name="Ezra D."/>
            <person name="Gonzalez J."/>
            <person name="Henrissat B."/>
            <person name="Kuo A."/>
            <person name="Liang C."/>
            <person name="Lipzen A."/>
            <person name="Lutzoni F."/>
            <person name="Magnuson J."/>
            <person name="Mondo S."/>
            <person name="Nolan M."/>
            <person name="Ohm R."/>
            <person name="Pangilinan J."/>
            <person name="Park H.-J."/>
            <person name="Ramirez L."/>
            <person name="Alfaro M."/>
            <person name="Sun H."/>
            <person name="Tritt A."/>
            <person name="Yoshinaga Y."/>
            <person name="Zwiers L.-H."/>
            <person name="Turgeon B."/>
            <person name="Goodwin S."/>
            <person name="Spatafora J."/>
            <person name="Crous P."/>
            <person name="Grigoriev I."/>
        </authorList>
    </citation>
    <scope>NUCLEOTIDE SEQUENCE</scope>
    <source>
        <strain evidence="5">CBS 109.77</strain>
    </source>
</reference>
<dbReference type="InterPro" id="IPR036864">
    <property type="entry name" value="Zn2-C6_fun-type_DNA-bd_sf"/>
</dbReference>
<feature type="compositionally biased region" description="Polar residues" evidence="3">
    <location>
        <begin position="1"/>
        <end position="11"/>
    </location>
</feature>
<accession>A0A6A6XIS0</accession>
<dbReference type="SMART" id="SM00066">
    <property type="entry name" value="GAL4"/>
    <property type="match status" value="1"/>
</dbReference>
<dbReference type="PANTHER" id="PTHR46910">
    <property type="entry name" value="TRANSCRIPTION FACTOR PDR1"/>
    <property type="match status" value="1"/>
</dbReference>
<dbReference type="CDD" id="cd00067">
    <property type="entry name" value="GAL4"/>
    <property type="match status" value="1"/>
</dbReference>
<name>A0A6A6XIS0_9PLEO</name>
<evidence type="ECO:0000313" key="5">
    <source>
        <dbReference type="EMBL" id="KAF2796339.1"/>
    </source>
</evidence>
<dbReference type="GO" id="GO:0006351">
    <property type="term" value="P:DNA-templated transcription"/>
    <property type="evidence" value="ECO:0007669"/>
    <property type="project" value="InterPro"/>
</dbReference>
<proteinExistence type="predicted"/>
<feature type="compositionally biased region" description="Basic and acidic residues" evidence="3">
    <location>
        <begin position="86"/>
        <end position="106"/>
    </location>
</feature>
<dbReference type="Pfam" id="PF00172">
    <property type="entry name" value="Zn_clus"/>
    <property type="match status" value="1"/>
</dbReference>
<sequence>MTSTPATTQPGSEDAGDDRSEGSKPAYDYRSPLPTRVSSACERCRRNKSRCDPFRPCSLCVRANVECSSSTSVTATTHPRKRRRVQDHTSDHSPHDHATPFRPREKEAIPDTRNTYVDTNTEVNIDAESRRHSVQDGEADSAMGIAQKICQLNSQHFLKRTVSAIPGGDVCSKPLVSRQDRTQRRPVPSILGYTLPPMDVMRTLLEEYFDAVHWFSLVIYEPRFRTRFQSIEDGLAYPSQKTFLVLLSVVLGMGAWYRSHKGGVDLYHPDEDWRAWGLSLITGAGSQLTDLMDHSSVASVQTCILLGSYYVYHGKPNLSFALLGATIKTAQAIGLHREPARGEFEDIEERKRVWWTIYTWDRFASVTYGRPLGINDKDCNVSTPSDVYEHPFFKQESMAGAESSICYSTYQRELNKLYMIASTIIETIFGIRTVGSIKQVTGNHYTSEIMEVTKRLWNWRQCLPAHLVLDNDHDYQQDSSPTSRVHSLQALALQLTLDNLLIIIHRPFLAQQVDHLFKNQPTNGQANAHPSLGTSHAVHSSSSSEQWWNAAVRTSKITEMPQLAQLATDSHLVAFLAINLFNSAIVMVVMALSDPLSDRAQEVKRTITRIFRLQELLGKRSTLSMQSNIVLKDVIHLLLRREAEAMLAPIIPSNRQTSRNSSLTSNSAFVSVDDTLRLPLQFPLNSTSEIPGHQEHTTADRVMRFNESLASVQRVFPNAFDSINNNDGDVSGGWEQGQVAPFHSSETGDGAWPNSDFHNFGIGDGTEPMNDELVDDAGNGLYWFWDSIWSEPLCVFYRASIDPGTINNRLDANPFRNIFESLFCLRECELMRDEILQTNPIGLQQFNCKIIVPWAIPKAPFQCCFLVAYLSDWKCDAWRPQTSLNKDSAPFQSRYATVDTGLCPRSLDDDIGAFEK</sequence>
<dbReference type="OrthoDB" id="3266505at2759"/>
<keyword evidence="2" id="KW-0539">Nucleus</keyword>
<dbReference type="InterPro" id="IPR050987">
    <property type="entry name" value="AtrR-like"/>
</dbReference>
<feature type="domain" description="Zn(2)-C6 fungal-type" evidence="4">
    <location>
        <begin position="40"/>
        <end position="69"/>
    </location>
</feature>
<dbReference type="InterPro" id="IPR007219">
    <property type="entry name" value="XnlR_reg_dom"/>
</dbReference>
<dbReference type="InterPro" id="IPR001138">
    <property type="entry name" value="Zn2Cys6_DnaBD"/>
</dbReference>
<dbReference type="PROSITE" id="PS00463">
    <property type="entry name" value="ZN2_CY6_FUNGAL_1"/>
    <property type="match status" value="1"/>
</dbReference>
<protein>
    <recommendedName>
        <fullName evidence="4">Zn(2)-C6 fungal-type domain-containing protein</fullName>
    </recommendedName>
</protein>
<dbReference type="CDD" id="cd12148">
    <property type="entry name" value="fungal_TF_MHR"/>
    <property type="match status" value="1"/>
</dbReference>
<organism evidence="5 6">
    <name type="scientific">Melanomma pulvis-pyrius CBS 109.77</name>
    <dbReference type="NCBI Taxonomy" id="1314802"/>
    <lineage>
        <taxon>Eukaryota</taxon>
        <taxon>Fungi</taxon>
        <taxon>Dikarya</taxon>
        <taxon>Ascomycota</taxon>
        <taxon>Pezizomycotina</taxon>
        <taxon>Dothideomycetes</taxon>
        <taxon>Pleosporomycetidae</taxon>
        <taxon>Pleosporales</taxon>
        <taxon>Melanommataceae</taxon>
        <taxon>Melanomma</taxon>
    </lineage>
</organism>
<dbReference type="Proteomes" id="UP000799757">
    <property type="component" value="Unassembled WGS sequence"/>
</dbReference>
<dbReference type="PROSITE" id="PS50048">
    <property type="entry name" value="ZN2_CY6_FUNGAL_2"/>
    <property type="match status" value="1"/>
</dbReference>
<dbReference type="Gene3D" id="4.10.240.10">
    <property type="entry name" value="Zn(2)-C6 fungal-type DNA-binding domain"/>
    <property type="match status" value="1"/>
</dbReference>
<dbReference type="AlphaFoldDB" id="A0A6A6XIS0"/>
<evidence type="ECO:0000256" key="2">
    <source>
        <dbReference type="ARBA" id="ARBA00023242"/>
    </source>
</evidence>
<evidence type="ECO:0000259" key="4">
    <source>
        <dbReference type="PROSITE" id="PS50048"/>
    </source>
</evidence>
<keyword evidence="1" id="KW-0479">Metal-binding</keyword>
<dbReference type="EMBL" id="MU001833">
    <property type="protein sequence ID" value="KAF2796339.1"/>
    <property type="molecule type" value="Genomic_DNA"/>
</dbReference>
<feature type="region of interest" description="Disordered" evidence="3">
    <location>
        <begin position="1"/>
        <end position="33"/>
    </location>
</feature>
<dbReference type="Pfam" id="PF04082">
    <property type="entry name" value="Fungal_trans"/>
    <property type="match status" value="1"/>
</dbReference>
<dbReference type="SMART" id="SM00906">
    <property type="entry name" value="Fungal_trans"/>
    <property type="match status" value="1"/>
</dbReference>
<keyword evidence="6" id="KW-1185">Reference proteome</keyword>
<evidence type="ECO:0000256" key="3">
    <source>
        <dbReference type="SAM" id="MobiDB-lite"/>
    </source>
</evidence>